<dbReference type="GO" id="GO:0018662">
    <property type="term" value="F:phenol 2-monooxygenase activity"/>
    <property type="evidence" value="ECO:0007669"/>
    <property type="project" value="UniProtKB-EC"/>
</dbReference>
<dbReference type="PROSITE" id="PS51085">
    <property type="entry name" value="2FE2S_FER_2"/>
    <property type="match status" value="1"/>
</dbReference>
<keyword evidence="3" id="KW-1185">Reference proteome</keyword>
<dbReference type="Gene3D" id="3.30.420.480">
    <property type="entry name" value="Domain of unknown function (DUF4445)"/>
    <property type="match status" value="1"/>
</dbReference>
<accession>A0A0N8NTS9</accession>
<dbReference type="AlphaFoldDB" id="A0A0N8NTS9"/>
<dbReference type="EMBL" id="LKET01000021">
    <property type="protein sequence ID" value="KPU45680.1"/>
    <property type="molecule type" value="Genomic_DNA"/>
</dbReference>
<dbReference type="OrthoDB" id="9810588at2"/>
<dbReference type="Pfam" id="PF17650">
    <property type="entry name" value="RACo_linker"/>
    <property type="match status" value="1"/>
</dbReference>
<name>A0A0N8NTS9_9CLOT</name>
<dbReference type="Pfam" id="PF00111">
    <property type="entry name" value="Fer2"/>
    <property type="match status" value="1"/>
</dbReference>
<dbReference type="PANTHER" id="PTHR42895">
    <property type="entry name" value="IRON-SULFUR CLUSTER-BINDING PROTEIN-RELATED"/>
    <property type="match status" value="1"/>
</dbReference>
<dbReference type="InterPro" id="IPR052911">
    <property type="entry name" value="Corrinoid_activation_enz"/>
</dbReference>
<dbReference type="InterPro" id="IPR027980">
    <property type="entry name" value="RACo_C"/>
</dbReference>
<dbReference type="InterPro" id="IPR012675">
    <property type="entry name" value="Beta-grasp_dom_sf"/>
</dbReference>
<evidence type="ECO:0000313" key="2">
    <source>
        <dbReference type="EMBL" id="KPU45680.1"/>
    </source>
</evidence>
<dbReference type="Pfam" id="PF14574">
    <property type="entry name" value="RACo_C_ter"/>
    <property type="match status" value="1"/>
</dbReference>
<evidence type="ECO:0000259" key="1">
    <source>
        <dbReference type="PROSITE" id="PS51085"/>
    </source>
</evidence>
<feature type="domain" description="2Fe-2S ferredoxin-type" evidence="1">
    <location>
        <begin position="4"/>
        <end position="95"/>
    </location>
</feature>
<protein>
    <submittedName>
        <fullName evidence="2">Phenol hydroxylase P5 protein</fullName>
        <ecNumber evidence="2">1.14.13.7</ecNumber>
    </submittedName>
</protein>
<dbReference type="RefSeq" id="WP_054874016.1">
    <property type="nucleotide sequence ID" value="NZ_LKET01000021.1"/>
</dbReference>
<keyword evidence="2" id="KW-0560">Oxidoreductase</keyword>
<dbReference type="InterPro" id="IPR041414">
    <property type="entry name" value="Raco-like_middle"/>
</dbReference>
<dbReference type="InterPro" id="IPR036010">
    <property type="entry name" value="2Fe-2S_ferredoxin-like_sf"/>
</dbReference>
<evidence type="ECO:0000313" key="3">
    <source>
        <dbReference type="Proteomes" id="UP000050326"/>
    </source>
</evidence>
<dbReference type="Pfam" id="PF17651">
    <property type="entry name" value="Raco_middle"/>
    <property type="match status" value="1"/>
</dbReference>
<gene>
    <name evidence="2" type="primary">mphP_1</name>
    <name evidence="2" type="ORF">OXPF_09130</name>
</gene>
<dbReference type="Gene3D" id="3.10.20.880">
    <property type="match status" value="1"/>
</dbReference>
<comment type="caution">
    <text evidence="2">The sequence shown here is derived from an EMBL/GenBank/DDBJ whole genome shotgun (WGS) entry which is preliminary data.</text>
</comment>
<proteinExistence type="predicted"/>
<dbReference type="STRING" id="36849.OXPF_09130"/>
<dbReference type="InterPro" id="IPR040506">
    <property type="entry name" value="RACo_linker"/>
</dbReference>
<dbReference type="PANTHER" id="PTHR42895:SF1">
    <property type="entry name" value="IRON-SULFUR CLUSTER PROTEIN"/>
    <property type="match status" value="1"/>
</dbReference>
<reference evidence="2 3" key="1">
    <citation type="submission" date="2015-09" db="EMBL/GenBank/DDBJ databases">
        <title>Genome sequence of Oxobacter pfennigii DSM 3222.</title>
        <authorList>
            <person name="Poehlein A."/>
            <person name="Bengelsdorf F.R."/>
            <person name="Schiel-Bengelsdorf B."/>
            <person name="Duerre P."/>
            <person name="Daniel R."/>
        </authorList>
    </citation>
    <scope>NUCLEOTIDE SEQUENCE [LARGE SCALE GENOMIC DNA]</scope>
    <source>
        <strain evidence="2 3">DSM 3222</strain>
    </source>
</reference>
<dbReference type="Gene3D" id="3.10.20.30">
    <property type="match status" value="1"/>
</dbReference>
<dbReference type="CDD" id="cd00207">
    <property type="entry name" value="fer2"/>
    <property type="match status" value="1"/>
</dbReference>
<dbReference type="SUPFAM" id="SSF54292">
    <property type="entry name" value="2Fe-2S ferredoxin-like"/>
    <property type="match status" value="1"/>
</dbReference>
<dbReference type="InterPro" id="IPR042259">
    <property type="entry name" value="Raco-like_middle_sf"/>
</dbReference>
<dbReference type="EC" id="1.14.13.7" evidence="2"/>
<dbReference type="PATRIC" id="fig|36849.3.peg.977"/>
<organism evidence="2 3">
    <name type="scientific">Oxobacter pfennigii</name>
    <dbReference type="NCBI Taxonomy" id="36849"/>
    <lineage>
        <taxon>Bacteria</taxon>
        <taxon>Bacillati</taxon>
        <taxon>Bacillota</taxon>
        <taxon>Clostridia</taxon>
        <taxon>Eubacteriales</taxon>
        <taxon>Clostridiaceae</taxon>
        <taxon>Oxobacter</taxon>
    </lineage>
</organism>
<dbReference type="Proteomes" id="UP000050326">
    <property type="component" value="Unassembled WGS sequence"/>
</dbReference>
<dbReference type="GO" id="GO:0051536">
    <property type="term" value="F:iron-sulfur cluster binding"/>
    <property type="evidence" value="ECO:0007669"/>
    <property type="project" value="InterPro"/>
</dbReference>
<dbReference type="InterPro" id="IPR001041">
    <property type="entry name" value="2Fe-2S_ferredoxin-type"/>
</dbReference>
<sequence>MASHKVQFQPNNVEIAVQSGTTIMEALDEAKIYYDFPCGGIGKCGKCKVKVLKGAQKPTSKEEKHLDEKEIEEGIRLACMTEIQNDITVELLNVRKMEHNILITSEEKAVKIEPHIKKVPIEIERPLLGDQRSDLHRVKDSLSRKGYRHDDLKASLTVMQKLPETLRHSGFKATAVMYENEIMEIESGDTTKTMLGVAFDIGTTTIVGYLLDLYTGEELAIASTLNPQTKYGADVISRINFANNEEDGIKKLHDAVIEAINKLIGEACDKASVKRSSVYGVSIAANTTMHHLFIGTSPKNIGISPYVSSVSEPLAIDAKELGIDINTGGKIFVLPNIAGFVGADTSAVILSTEMYKSDVVKLAIDIGTNGEIALGSKEKMFACSAAAGPAFEGAQISSGMRGAAGAIDHVYFKDKLEYTVIGDVKPIGICGSALLDVVAGLIELGIVDKRGRILSPDKLTNPEALKFKDNITEHEGQAAFLLADKNKTGSGKAVMVTQSDIRELQLAKGAMATGVKVLMEVLNIQVDEIKEVLLAGAFGNYLTPHSACVIGLIPMELESKIKMVGNAAGTGSRIALLSAGEFLKAGEIAEFVGFVELGSHPKFNSYFGECSYFKVPR</sequence>